<dbReference type="AlphaFoldDB" id="A0A6G0XGR6"/>
<evidence type="ECO:0000313" key="3">
    <source>
        <dbReference type="EMBL" id="KAF0739316.1"/>
    </source>
</evidence>
<evidence type="ECO:0000313" key="4">
    <source>
        <dbReference type="Proteomes" id="UP000478052"/>
    </source>
</evidence>
<gene>
    <name evidence="3" type="ORF">FWK35_00021117</name>
</gene>
<proteinExistence type="predicted"/>
<reference evidence="3 4" key="1">
    <citation type="submission" date="2019-08" db="EMBL/GenBank/DDBJ databases">
        <title>Whole genome of Aphis craccivora.</title>
        <authorList>
            <person name="Voronova N.V."/>
            <person name="Shulinski R.S."/>
            <person name="Bandarenka Y.V."/>
            <person name="Zhorov D.G."/>
            <person name="Warner D."/>
        </authorList>
    </citation>
    <scope>NUCLEOTIDE SEQUENCE [LARGE SCALE GENOMIC DNA]</scope>
    <source>
        <strain evidence="3">180601</strain>
        <tissue evidence="3">Whole Body</tissue>
    </source>
</reference>
<feature type="domain" description="Transposable element P transposase-like C-terminal" evidence="1">
    <location>
        <begin position="85"/>
        <end position="178"/>
    </location>
</feature>
<dbReference type="EMBL" id="VUJU01007861">
    <property type="protein sequence ID" value="KAF0739316.1"/>
    <property type="molecule type" value="Genomic_DNA"/>
</dbReference>
<dbReference type="Pfam" id="PF21789">
    <property type="entry name" value="TNP-like_RNaseH_C"/>
    <property type="match status" value="1"/>
</dbReference>
<dbReference type="InterPro" id="IPR048367">
    <property type="entry name" value="TNP-like_RNaseH_C"/>
</dbReference>
<dbReference type="InterPro" id="IPR022242">
    <property type="entry name" value="TNP-like_C"/>
</dbReference>
<dbReference type="Proteomes" id="UP000478052">
    <property type="component" value="Unassembled WGS sequence"/>
</dbReference>
<evidence type="ECO:0000259" key="1">
    <source>
        <dbReference type="Pfam" id="PF12596"/>
    </source>
</evidence>
<protein>
    <submittedName>
        <fullName evidence="3">THAP-type domain-containing protein</fullName>
    </submittedName>
</protein>
<dbReference type="OrthoDB" id="6627143at2759"/>
<feature type="domain" description="Transposable element P transposase-like RNase H C-terminal" evidence="2">
    <location>
        <begin position="41"/>
        <end position="66"/>
    </location>
</feature>
<evidence type="ECO:0000259" key="2">
    <source>
        <dbReference type="Pfam" id="PF21789"/>
    </source>
</evidence>
<keyword evidence="4" id="KW-1185">Reference proteome</keyword>
<dbReference type="Pfam" id="PF12596">
    <property type="entry name" value="Tnp_P_element_C"/>
    <property type="match status" value="1"/>
</dbReference>
<sequence length="194" mass="22147">MKCIGKKTLQTFQKGILMHINGTRHLLNILKENGLQYLLTSKINQDALENLFSQLRTRGGLNDHPSPLNALHRLRMILLGKNPGISSYSNTQDKNNEEYVLSTVFKKAEIILNYENDDKEIRTSDTDTTSESESLDTSFIKEENNSNEMSKDAIEDLFGWVAKKYRFKYPEIGSTTTELMKSKMSSCHDYSLPS</sequence>
<name>A0A6G0XGR6_APHCR</name>
<organism evidence="3 4">
    <name type="scientific">Aphis craccivora</name>
    <name type="common">Cowpea aphid</name>
    <dbReference type="NCBI Taxonomy" id="307492"/>
    <lineage>
        <taxon>Eukaryota</taxon>
        <taxon>Metazoa</taxon>
        <taxon>Ecdysozoa</taxon>
        <taxon>Arthropoda</taxon>
        <taxon>Hexapoda</taxon>
        <taxon>Insecta</taxon>
        <taxon>Pterygota</taxon>
        <taxon>Neoptera</taxon>
        <taxon>Paraneoptera</taxon>
        <taxon>Hemiptera</taxon>
        <taxon>Sternorrhyncha</taxon>
        <taxon>Aphidomorpha</taxon>
        <taxon>Aphidoidea</taxon>
        <taxon>Aphididae</taxon>
        <taxon>Aphidini</taxon>
        <taxon>Aphis</taxon>
        <taxon>Aphis</taxon>
    </lineage>
</organism>
<comment type="caution">
    <text evidence="3">The sequence shown here is derived from an EMBL/GenBank/DDBJ whole genome shotgun (WGS) entry which is preliminary data.</text>
</comment>
<accession>A0A6G0XGR6</accession>